<dbReference type="EMBL" id="VXIT01000008">
    <property type="protein sequence ID" value="KAA6411193.1"/>
    <property type="molecule type" value="Genomic_DNA"/>
</dbReference>
<name>A0A5M8PNY0_9LECA</name>
<feature type="compositionally biased region" description="Acidic residues" evidence="1">
    <location>
        <begin position="82"/>
        <end position="106"/>
    </location>
</feature>
<protein>
    <submittedName>
        <fullName evidence="2">Uncharacterized protein</fullName>
    </submittedName>
</protein>
<feature type="compositionally biased region" description="Polar residues" evidence="1">
    <location>
        <begin position="1"/>
        <end position="13"/>
    </location>
</feature>
<organism evidence="2 3">
    <name type="scientific">Lasallia pustulata</name>
    <dbReference type="NCBI Taxonomy" id="136370"/>
    <lineage>
        <taxon>Eukaryota</taxon>
        <taxon>Fungi</taxon>
        <taxon>Dikarya</taxon>
        <taxon>Ascomycota</taxon>
        <taxon>Pezizomycotina</taxon>
        <taxon>Lecanoromycetes</taxon>
        <taxon>OSLEUM clade</taxon>
        <taxon>Umbilicariomycetidae</taxon>
        <taxon>Umbilicariales</taxon>
        <taxon>Umbilicariaceae</taxon>
        <taxon>Lasallia</taxon>
    </lineage>
</organism>
<dbReference type="AlphaFoldDB" id="A0A5M8PNY0"/>
<reference evidence="2 3" key="1">
    <citation type="submission" date="2019-09" db="EMBL/GenBank/DDBJ databases">
        <title>The hologenome of the rock-dwelling lichen Lasallia pustulata.</title>
        <authorList>
            <person name="Greshake Tzovaras B."/>
            <person name="Segers F."/>
            <person name="Bicker A."/>
            <person name="Dal Grande F."/>
            <person name="Otte J."/>
            <person name="Hankeln T."/>
            <person name="Schmitt I."/>
            <person name="Ebersberger I."/>
        </authorList>
    </citation>
    <scope>NUCLEOTIDE SEQUENCE [LARGE SCALE GENOMIC DNA]</scope>
    <source>
        <strain evidence="2">A1-1</strain>
    </source>
</reference>
<evidence type="ECO:0000256" key="1">
    <source>
        <dbReference type="SAM" id="MobiDB-lite"/>
    </source>
</evidence>
<sequence length="144" mass="15494">MRSAFLTSEYETASQEKQKQAAVQTKLVYTSTLLTVANTLKRKPATPPSPSPQDKTAKPSTSDDDHAAANDSDDVSPAPNDSDSDSDSDSDDDTDTDSANDSDWDTDSSSTPLPPLPLGALFTLPPELRHKIHHLTTMNTSQFS</sequence>
<evidence type="ECO:0000313" key="3">
    <source>
        <dbReference type="Proteomes" id="UP000324767"/>
    </source>
</evidence>
<feature type="region of interest" description="Disordered" evidence="1">
    <location>
        <begin position="1"/>
        <end position="23"/>
    </location>
</feature>
<feature type="region of interest" description="Disordered" evidence="1">
    <location>
        <begin position="37"/>
        <end position="122"/>
    </location>
</feature>
<comment type="caution">
    <text evidence="2">The sequence shown here is derived from an EMBL/GenBank/DDBJ whole genome shotgun (WGS) entry which is preliminary data.</text>
</comment>
<dbReference type="Proteomes" id="UP000324767">
    <property type="component" value="Unassembled WGS sequence"/>
</dbReference>
<feature type="compositionally biased region" description="Basic and acidic residues" evidence="1">
    <location>
        <begin position="55"/>
        <end position="68"/>
    </location>
</feature>
<evidence type="ECO:0000313" key="2">
    <source>
        <dbReference type="EMBL" id="KAA6411193.1"/>
    </source>
</evidence>
<accession>A0A5M8PNY0</accession>
<proteinExistence type="predicted"/>
<gene>
    <name evidence="2" type="ORF">FRX48_05505</name>
</gene>